<proteinExistence type="predicted"/>
<evidence type="ECO:0000313" key="1">
    <source>
        <dbReference type="EMBL" id="OGK41021.1"/>
    </source>
</evidence>
<dbReference type="STRING" id="1802055.A3A74_01450"/>
<reference evidence="1 2" key="1">
    <citation type="journal article" date="2016" name="Nat. Commun.">
        <title>Thousands of microbial genomes shed light on interconnected biogeochemical processes in an aquifer system.</title>
        <authorList>
            <person name="Anantharaman K."/>
            <person name="Brown C.T."/>
            <person name="Hug L.A."/>
            <person name="Sharon I."/>
            <person name="Castelle C.J."/>
            <person name="Probst A.J."/>
            <person name="Thomas B.C."/>
            <person name="Singh A."/>
            <person name="Wilkins M.J."/>
            <person name="Karaoz U."/>
            <person name="Brodie E.L."/>
            <person name="Williams K.H."/>
            <person name="Hubbard S.S."/>
            <person name="Banfield J.F."/>
        </authorList>
    </citation>
    <scope>NUCLEOTIDE SEQUENCE [LARGE SCALE GENOMIC DNA]</scope>
</reference>
<dbReference type="EMBL" id="MGAF01000023">
    <property type="protein sequence ID" value="OGK41021.1"/>
    <property type="molecule type" value="Genomic_DNA"/>
</dbReference>
<dbReference type="Proteomes" id="UP000179270">
    <property type="component" value="Unassembled WGS sequence"/>
</dbReference>
<gene>
    <name evidence="1" type="ORF">A3A74_01450</name>
</gene>
<accession>A0A1F7ICE9</accession>
<organism evidence="1 2">
    <name type="scientific">Candidatus Roizmanbacteria bacterium RIFCSPLOWO2_01_FULL_35_13</name>
    <dbReference type="NCBI Taxonomy" id="1802055"/>
    <lineage>
        <taxon>Bacteria</taxon>
        <taxon>Candidatus Roizmaniibacteriota</taxon>
    </lineage>
</organism>
<dbReference type="AlphaFoldDB" id="A0A1F7ICE9"/>
<name>A0A1F7ICE9_9BACT</name>
<sequence>MVDSVIIQLLLGQYKINPINKLDGRKTTEGKYFVVNSSHCKNYADKMRRLGRYFPVITLPSRRQGSNIQDEVLEIQVSLPSTIFGHSLYGVIKDDLDIFCDKLVALLAEVGITTTKEDIKKGILKRVDFCLIIRLPNYLGTADQVIYKIRDFNYKWRSDFNFNQNHPFEDKKLFYGREGLYIKFCNSTQGYAIYDKFWEIYCNGHTTEGQKIKKLFEEGKLRRNALKFEFSLHHKQNMEAFLRRRIDGKNGDFTLENVLDVKLARGIMLDVFEAVFGDVAVGLITLAEMEQNRLYSYLDASGLSLAKQQKLFYWVNMATKNGVAGVWEQVKMKCRGGSVDTNKKEISLILIELGKISGNTPNLIDFLRSEHKKFEIIRPK</sequence>
<evidence type="ECO:0000313" key="2">
    <source>
        <dbReference type="Proteomes" id="UP000179270"/>
    </source>
</evidence>
<comment type="caution">
    <text evidence="1">The sequence shown here is derived from an EMBL/GenBank/DDBJ whole genome shotgun (WGS) entry which is preliminary data.</text>
</comment>
<protein>
    <submittedName>
        <fullName evidence="1">Uncharacterized protein</fullName>
    </submittedName>
</protein>